<proteinExistence type="predicted"/>
<keyword evidence="2 5" id="KW-0812">Transmembrane</keyword>
<dbReference type="GO" id="GO:0016020">
    <property type="term" value="C:membrane"/>
    <property type="evidence" value="ECO:0007669"/>
    <property type="project" value="UniProtKB-SubCell"/>
</dbReference>
<protein>
    <recommendedName>
        <fullName evidence="8">Major facilitator superfamily permease</fullName>
    </recommendedName>
</protein>
<dbReference type="Proteomes" id="UP000255277">
    <property type="component" value="Unassembled WGS sequence"/>
</dbReference>
<accession>A0A380FBS3</accession>
<dbReference type="SUPFAM" id="SSF103473">
    <property type="entry name" value="MFS general substrate transporter"/>
    <property type="match status" value="1"/>
</dbReference>
<dbReference type="GO" id="GO:0022857">
    <property type="term" value="F:transmembrane transporter activity"/>
    <property type="evidence" value="ECO:0007669"/>
    <property type="project" value="InterPro"/>
</dbReference>
<evidence type="ECO:0000256" key="3">
    <source>
        <dbReference type="ARBA" id="ARBA00022989"/>
    </source>
</evidence>
<sequence>MVDLRQRLVVLLSAISTFFFPVILDNFGVSITMYIAAFLLMIGFVISAFMAPETKSMNLKEAGSI</sequence>
<evidence type="ECO:0008006" key="8">
    <source>
        <dbReference type="Google" id="ProtNLM"/>
    </source>
</evidence>
<dbReference type="InterPro" id="IPR036259">
    <property type="entry name" value="MFS_trans_sf"/>
</dbReference>
<evidence type="ECO:0000256" key="4">
    <source>
        <dbReference type="ARBA" id="ARBA00023136"/>
    </source>
</evidence>
<keyword evidence="4 5" id="KW-0472">Membrane</keyword>
<feature type="transmembrane region" description="Helical" evidence="5">
    <location>
        <begin position="7"/>
        <end position="24"/>
    </location>
</feature>
<dbReference type="Gene3D" id="1.20.1250.20">
    <property type="entry name" value="MFS general substrate transporter like domains"/>
    <property type="match status" value="1"/>
</dbReference>
<evidence type="ECO:0000256" key="2">
    <source>
        <dbReference type="ARBA" id="ARBA00022692"/>
    </source>
</evidence>
<dbReference type="Pfam" id="PF00083">
    <property type="entry name" value="Sugar_tr"/>
    <property type="match status" value="1"/>
</dbReference>
<comment type="subcellular location">
    <subcellularLocation>
        <location evidence="1">Membrane</location>
    </subcellularLocation>
</comment>
<evidence type="ECO:0000256" key="5">
    <source>
        <dbReference type="SAM" id="Phobius"/>
    </source>
</evidence>
<dbReference type="AlphaFoldDB" id="A0A380FBS3"/>
<dbReference type="EMBL" id="UHDK01000001">
    <property type="protein sequence ID" value="SUM31657.1"/>
    <property type="molecule type" value="Genomic_DNA"/>
</dbReference>
<organism evidence="6 7">
    <name type="scientific">Staphylococcus gallinarum</name>
    <dbReference type="NCBI Taxonomy" id="1293"/>
    <lineage>
        <taxon>Bacteria</taxon>
        <taxon>Bacillati</taxon>
        <taxon>Bacillota</taxon>
        <taxon>Bacilli</taxon>
        <taxon>Bacillales</taxon>
        <taxon>Staphylococcaceae</taxon>
        <taxon>Staphylococcus</taxon>
    </lineage>
</organism>
<evidence type="ECO:0000313" key="7">
    <source>
        <dbReference type="Proteomes" id="UP000255277"/>
    </source>
</evidence>
<feature type="transmembrane region" description="Helical" evidence="5">
    <location>
        <begin position="30"/>
        <end position="51"/>
    </location>
</feature>
<evidence type="ECO:0000256" key="1">
    <source>
        <dbReference type="ARBA" id="ARBA00004370"/>
    </source>
</evidence>
<evidence type="ECO:0000313" key="6">
    <source>
        <dbReference type="EMBL" id="SUM31657.1"/>
    </source>
</evidence>
<keyword evidence="3 5" id="KW-1133">Transmembrane helix</keyword>
<gene>
    <name evidence="6" type="ORF">NCTC12195_01092</name>
</gene>
<name>A0A380FBS3_STAGA</name>
<dbReference type="InterPro" id="IPR005828">
    <property type="entry name" value="MFS_sugar_transport-like"/>
</dbReference>
<reference evidence="6 7" key="1">
    <citation type="submission" date="2018-06" db="EMBL/GenBank/DDBJ databases">
        <authorList>
            <consortium name="Pathogen Informatics"/>
            <person name="Doyle S."/>
        </authorList>
    </citation>
    <scope>NUCLEOTIDE SEQUENCE [LARGE SCALE GENOMIC DNA]</scope>
    <source>
        <strain evidence="6 7">NCTC12195</strain>
    </source>
</reference>